<evidence type="ECO:0000256" key="7">
    <source>
        <dbReference type="ARBA" id="ARBA00022781"/>
    </source>
</evidence>
<evidence type="ECO:0000256" key="1">
    <source>
        <dbReference type="ARBA" id="ARBA00004304"/>
    </source>
</evidence>
<evidence type="ECO:0000256" key="5">
    <source>
        <dbReference type="ARBA" id="ARBA00022547"/>
    </source>
</evidence>
<protein>
    <recommendedName>
        <fullName evidence="12">ATP synthase complex subunit 8</fullName>
    </recommendedName>
</protein>
<evidence type="ECO:0000256" key="6">
    <source>
        <dbReference type="ARBA" id="ARBA00022692"/>
    </source>
</evidence>
<dbReference type="GO" id="GO:0015986">
    <property type="term" value="P:proton motive force-driven ATP synthesis"/>
    <property type="evidence" value="ECO:0007669"/>
    <property type="project" value="InterPro"/>
</dbReference>
<keyword evidence="4 12" id="KW-0813">Transport</keyword>
<proteinExistence type="inferred from homology"/>
<gene>
    <name evidence="14" type="primary">atp8</name>
</gene>
<keyword evidence="7 12" id="KW-0375">Hydrogen ion transport</keyword>
<dbReference type="GeneID" id="41792986"/>
<keyword evidence="11 13" id="KW-0472">Membrane</keyword>
<evidence type="ECO:0000256" key="11">
    <source>
        <dbReference type="ARBA" id="ARBA00023136"/>
    </source>
</evidence>
<keyword evidence="10 12" id="KW-0496">Mitochondrion</keyword>
<dbReference type="AlphaFoldDB" id="A0A5B9H8L0"/>
<keyword evidence="9 12" id="KW-0406">Ion transport</keyword>
<dbReference type="Pfam" id="PF00895">
    <property type="entry name" value="ATP-synt_8"/>
    <property type="match status" value="1"/>
</dbReference>
<dbReference type="GO" id="GO:0015078">
    <property type="term" value="F:proton transmembrane transporter activity"/>
    <property type="evidence" value="ECO:0007669"/>
    <property type="project" value="InterPro"/>
</dbReference>
<evidence type="ECO:0000256" key="3">
    <source>
        <dbReference type="ARBA" id="ARBA00011291"/>
    </source>
</evidence>
<evidence type="ECO:0000313" key="14">
    <source>
        <dbReference type="EMBL" id="QEE94388.1"/>
    </source>
</evidence>
<name>A0A5B9H8L0_9DIPT</name>
<evidence type="ECO:0000256" key="4">
    <source>
        <dbReference type="ARBA" id="ARBA00022448"/>
    </source>
</evidence>
<evidence type="ECO:0000256" key="10">
    <source>
        <dbReference type="ARBA" id="ARBA00023128"/>
    </source>
</evidence>
<dbReference type="RefSeq" id="YP_009689659.1">
    <property type="nucleotide sequence ID" value="NC_044659.1"/>
</dbReference>
<evidence type="ECO:0000256" key="13">
    <source>
        <dbReference type="SAM" id="Phobius"/>
    </source>
</evidence>
<organism evidence="14">
    <name type="scientific">Runchomyia reversa</name>
    <dbReference type="NCBI Taxonomy" id="2597063"/>
    <lineage>
        <taxon>Eukaryota</taxon>
        <taxon>Metazoa</taxon>
        <taxon>Ecdysozoa</taxon>
        <taxon>Arthropoda</taxon>
        <taxon>Hexapoda</taxon>
        <taxon>Insecta</taxon>
        <taxon>Pterygota</taxon>
        <taxon>Neoptera</taxon>
        <taxon>Endopterygota</taxon>
        <taxon>Diptera</taxon>
        <taxon>Nematocera</taxon>
        <taxon>Culicoidea</taxon>
        <taxon>Culicidae</taxon>
        <taxon>Culicinae</taxon>
        <taxon>Sabethini</taxon>
        <taxon>Runchomyia</taxon>
    </lineage>
</organism>
<keyword evidence="8 13" id="KW-1133">Transmembrane helix</keyword>
<evidence type="ECO:0000256" key="12">
    <source>
        <dbReference type="RuleBase" id="RU003661"/>
    </source>
</evidence>
<geneLocation type="mitochondrion" evidence="14"/>
<evidence type="ECO:0000256" key="8">
    <source>
        <dbReference type="ARBA" id="ARBA00022989"/>
    </source>
</evidence>
<comment type="similarity">
    <text evidence="2 12">Belongs to the ATPase protein 8 family.</text>
</comment>
<keyword evidence="6 12" id="KW-0812">Transmembrane</keyword>
<dbReference type="GO" id="GO:0045259">
    <property type="term" value="C:proton-transporting ATP synthase complex"/>
    <property type="evidence" value="ECO:0007669"/>
    <property type="project" value="UniProtKB-KW"/>
</dbReference>
<sequence>MPQMAPISWLTLFFIFSFTLILFNVKTYYCNIPSLPKFTQLKMSSKKDLTWKW</sequence>
<evidence type="ECO:0000256" key="9">
    <source>
        <dbReference type="ARBA" id="ARBA00023065"/>
    </source>
</evidence>
<comment type="subunit">
    <text evidence="3">F-type ATPases have 2 components, CF(1) - the catalytic core - and CF(0) - the membrane proton channel.</text>
</comment>
<accession>A0A5B9H8L0</accession>
<dbReference type="InterPro" id="IPR001421">
    <property type="entry name" value="ATP8_metazoa"/>
</dbReference>
<keyword evidence="5 12" id="KW-0138">CF(0)</keyword>
<comment type="subcellular location">
    <subcellularLocation>
        <location evidence="1 12">Mitochondrion membrane</location>
        <topology evidence="1 12">Single-pass membrane protein</topology>
    </subcellularLocation>
</comment>
<reference evidence="14" key="1">
    <citation type="submission" date="2019-02" db="EMBL/GenBank/DDBJ databases">
        <title>Phylogenetic relationships and temporal diversification of Neotropical mosquitoes (Diptera: Culicidae) based on mitogenomes.</title>
        <authorList>
            <person name="Lorenz C."/>
            <person name="Alves J.M.P."/>
            <person name="Foster P.G."/>
            <person name="Suesdek L."/>
            <person name="Sallum M.A."/>
        </authorList>
    </citation>
    <scope>NUCLEOTIDE SEQUENCE</scope>
</reference>
<feature type="transmembrane region" description="Helical" evidence="13">
    <location>
        <begin position="6"/>
        <end position="25"/>
    </location>
</feature>
<evidence type="ECO:0000256" key="2">
    <source>
        <dbReference type="ARBA" id="ARBA00008892"/>
    </source>
</evidence>
<dbReference type="EMBL" id="MK575487">
    <property type="protein sequence ID" value="QEE94388.1"/>
    <property type="molecule type" value="Genomic_DNA"/>
</dbReference>
<dbReference type="GO" id="GO:0031966">
    <property type="term" value="C:mitochondrial membrane"/>
    <property type="evidence" value="ECO:0007669"/>
    <property type="project" value="UniProtKB-SubCell"/>
</dbReference>